<keyword evidence="5 18" id="KW-0479">Metal-binding</keyword>
<dbReference type="Gene3D" id="1.10.630.10">
    <property type="entry name" value="Cytochrome P450"/>
    <property type="match status" value="1"/>
</dbReference>
<dbReference type="PANTHER" id="PTHR46696:SF4">
    <property type="entry name" value="BIOTIN BIOSYNTHESIS CYTOCHROME P450"/>
    <property type="match status" value="1"/>
</dbReference>
<keyword evidence="11" id="KW-1207">Sterol metabolism</keyword>
<evidence type="ECO:0000256" key="8">
    <source>
        <dbReference type="ARBA" id="ARBA00023004"/>
    </source>
</evidence>
<dbReference type="FunFam" id="1.10.630.10:FF:000018">
    <property type="entry name" value="Cytochrome P450 monooxygenase"/>
    <property type="match status" value="1"/>
</dbReference>
<evidence type="ECO:0000256" key="10">
    <source>
        <dbReference type="ARBA" id="ARBA00023098"/>
    </source>
</evidence>
<dbReference type="InterPro" id="IPR036396">
    <property type="entry name" value="Cyt_P450_sf"/>
</dbReference>
<keyword evidence="12" id="KW-0753">Steroid metabolism</keyword>
<dbReference type="AlphaFoldDB" id="A0A0J6W7R3"/>
<dbReference type="EMBL" id="JYNX01000038">
    <property type="protein sequence ID" value="KMO77672.1"/>
    <property type="molecule type" value="Genomic_DNA"/>
</dbReference>
<dbReference type="Proteomes" id="UP000036176">
    <property type="component" value="Unassembled WGS sequence"/>
</dbReference>
<evidence type="ECO:0000256" key="17">
    <source>
        <dbReference type="ARBA" id="ARBA00083909"/>
    </source>
</evidence>
<dbReference type="InterPro" id="IPR001128">
    <property type="entry name" value="Cyt_P450"/>
</dbReference>
<evidence type="ECO:0000256" key="9">
    <source>
        <dbReference type="ARBA" id="ARBA00023033"/>
    </source>
</evidence>
<comment type="pathway">
    <text evidence="13">Steroid metabolism; cholesterol degradation.</text>
</comment>
<dbReference type="Pfam" id="PF00067">
    <property type="entry name" value="p450"/>
    <property type="match status" value="1"/>
</dbReference>
<evidence type="ECO:0000256" key="6">
    <source>
        <dbReference type="ARBA" id="ARBA00022963"/>
    </source>
</evidence>
<dbReference type="GO" id="GO:0020037">
    <property type="term" value="F:heme binding"/>
    <property type="evidence" value="ECO:0007669"/>
    <property type="project" value="InterPro"/>
</dbReference>
<dbReference type="PANTHER" id="PTHR46696">
    <property type="entry name" value="P450, PUTATIVE (EUROFUNG)-RELATED"/>
    <property type="match status" value="1"/>
</dbReference>
<evidence type="ECO:0000256" key="16">
    <source>
        <dbReference type="ARBA" id="ARBA00082981"/>
    </source>
</evidence>
<dbReference type="PROSITE" id="PS00086">
    <property type="entry name" value="CYTOCHROME_P450"/>
    <property type="match status" value="1"/>
</dbReference>
<evidence type="ECO:0000256" key="15">
    <source>
        <dbReference type="ARBA" id="ARBA00079588"/>
    </source>
</evidence>
<dbReference type="CDD" id="cd20625">
    <property type="entry name" value="CYP164-like"/>
    <property type="match status" value="1"/>
</dbReference>
<evidence type="ECO:0000313" key="20">
    <source>
        <dbReference type="Proteomes" id="UP000036176"/>
    </source>
</evidence>
<keyword evidence="6" id="KW-0442">Lipid degradation</keyword>
<dbReference type="GO" id="GO:0036199">
    <property type="term" value="F:cholest-4-en-3-one 26-monooxygenase activity"/>
    <property type="evidence" value="ECO:0007669"/>
    <property type="project" value="TreeGrafter"/>
</dbReference>
<evidence type="ECO:0000256" key="7">
    <source>
        <dbReference type="ARBA" id="ARBA00023002"/>
    </source>
</evidence>
<keyword evidence="20" id="KW-1185">Reference proteome</keyword>
<accession>A0A0J6W7R3</accession>
<proteinExistence type="inferred from homology"/>
<evidence type="ECO:0000256" key="13">
    <source>
        <dbReference type="ARBA" id="ARBA00049645"/>
    </source>
</evidence>
<evidence type="ECO:0000256" key="5">
    <source>
        <dbReference type="ARBA" id="ARBA00022723"/>
    </source>
</evidence>
<evidence type="ECO:0000256" key="12">
    <source>
        <dbReference type="ARBA" id="ARBA00023221"/>
    </source>
</evidence>
<organism evidence="19 20">
    <name type="scientific">Mycolicibacterium chubuense</name>
    <name type="common">Mycobacterium chubuense</name>
    <dbReference type="NCBI Taxonomy" id="1800"/>
    <lineage>
        <taxon>Bacteria</taxon>
        <taxon>Bacillati</taxon>
        <taxon>Actinomycetota</taxon>
        <taxon>Actinomycetes</taxon>
        <taxon>Mycobacteriales</taxon>
        <taxon>Mycobacteriaceae</taxon>
        <taxon>Mycolicibacterium</taxon>
    </lineage>
</organism>
<keyword evidence="3" id="KW-0153">Cholesterol metabolism</keyword>
<dbReference type="OrthoDB" id="4156795at2"/>
<gene>
    <name evidence="19" type="primary">bioI_4</name>
    <name evidence="19" type="ORF">MCHUDSM44219_03333</name>
</gene>
<name>A0A0J6W7R3_MYCCU</name>
<dbReference type="GO" id="GO:0006707">
    <property type="term" value="P:cholesterol catabolic process"/>
    <property type="evidence" value="ECO:0007669"/>
    <property type="project" value="TreeGrafter"/>
</dbReference>
<dbReference type="SUPFAM" id="SSF48264">
    <property type="entry name" value="Cytochrome P450"/>
    <property type="match status" value="1"/>
</dbReference>
<evidence type="ECO:0000256" key="2">
    <source>
        <dbReference type="ARBA" id="ARBA00010617"/>
    </source>
</evidence>
<keyword evidence="8 18" id="KW-0408">Iron</keyword>
<dbReference type="PATRIC" id="fig|1800.3.peg.3347"/>
<comment type="similarity">
    <text evidence="2 18">Belongs to the cytochrome P450 family.</text>
</comment>
<dbReference type="InterPro" id="IPR002397">
    <property type="entry name" value="Cyt_P450_B"/>
</dbReference>
<comment type="caution">
    <text evidence="19">The sequence shown here is derived from an EMBL/GenBank/DDBJ whole genome shotgun (WGS) entry which is preliminary data.</text>
</comment>
<dbReference type="PRINTS" id="PR00385">
    <property type="entry name" value="P450"/>
</dbReference>
<keyword evidence="7 18" id="KW-0560">Oxidoreductase</keyword>
<evidence type="ECO:0000256" key="18">
    <source>
        <dbReference type="RuleBase" id="RU000461"/>
    </source>
</evidence>
<reference evidence="19 20" key="1">
    <citation type="journal article" date="2015" name="Genome Biol. Evol.">
        <title>Characterization of Three Mycobacterium spp. with Potential Use in Bioremediation by Genome Sequencing and Comparative Genomics.</title>
        <authorList>
            <person name="Das S."/>
            <person name="Pettersson B.M."/>
            <person name="Behra P.R."/>
            <person name="Ramesh M."/>
            <person name="Dasgupta S."/>
            <person name="Bhattacharya A."/>
            <person name="Kirsebom L.A."/>
        </authorList>
    </citation>
    <scope>NUCLEOTIDE SEQUENCE [LARGE SCALE GENOMIC DNA]</scope>
    <source>
        <strain evidence="19 20">DSM 44219</strain>
    </source>
</reference>
<keyword evidence="9 18" id="KW-0503">Monooxygenase</keyword>
<protein>
    <recommendedName>
        <fullName evidence="14">Steroid C26-monooxygenase</fullName>
    </recommendedName>
    <alternativeName>
        <fullName evidence="15">Cholest-4-en-3-one C26-monooxygenase</fullName>
    </alternativeName>
    <alternativeName>
        <fullName evidence="17">Cholesterol C26-monooxygenase</fullName>
    </alternativeName>
    <alternativeName>
        <fullName evidence="16">Steroid C27-monooxygenase</fullName>
    </alternativeName>
</protein>
<evidence type="ECO:0000256" key="14">
    <source>
        <dbReference type="ARBA" id="ARBA00070775"/>
    </source>
</evidence>
<evidence type="ECO:0000313" key="19">
    <source>
        <dbReference type="EMBL" id="KMO77672.1"/>
    </source>
</evidence>
<keyword evidence="4 18" id="KW-0349">Heme</keyword>
<dbReference type="PRINTS" id="PR00359">
    <property type="entry name" value="BP450"/>
</dbReference>
<comment type="cofactor">
    <cofactor evidence="1">
        <name>heme</name>
        <dbReference type="ChEBI" id="CHEBI:30413"/>
    </cofactor>
</comment>
<evidence type="ECO:0000256" key="11">
    <source>
        <dbReference type="ARBA" id="ARBA00023166"/>
    </source>
</evidence>
<dbReference type="GO" id="GO:0008395">
    <property type="term" value="F:steroid hydroxylase activity"/>
    <property type="evidence" value="ECO:0007669"/>
    <property type="project" value="TreeGrafter"/>
</dbReference>
<sequence>MAATTLLEKAFDVLTAVRDAASLKFLAAIGDPVGLIESTAHTSDAGAVHDRIRRLGPLTRSRTGMYVASSHELCQQILRDPRVGVRHSDGRESLPDESRYDADNLLLDSFLSLDDPDHARLRRLAAPGFRPAVIRTYAARIEAVANRLLDRVEDAGHFDLIGDFAGPLPIEVISDLFGIPDVNRTRFAEIGNVVAQSLDGVTSYRQARELAEAHRELIGLFDVLSAERRVRPGDDVISMLVGATDAGDMTADDLHATCALLLIAGFETTVNLIGNAVSAMLAAREPWEQLVADSALADNAVEESLRLEPPVQLTSRVTHEPITLCGSLIPTDSTIVVDLAAANRDPAVFDDPSAFRVSRANAADHLAFSSGVHYCLGAGLARLEGSIALRTLSQRLPRLRTVDGGRRRHGVTLRGFASLPVSSS</sequence>
<evidence type="ECO:0000256" key="4">
    <source>
        <dbReference type="ARBA" id="ARBA00022617"/>
    </source>
</evidence>
<dbReference type="RefSeq" id="WP_053081274.1">
    <property type="nucleotide sequence ID" value="NZ_JYNX01000038.1"/>
</dbReference>
<dbReference type="GO" id="GO:0005506">
    <property type="term" value="F:iron ion binding"/>
    <property type="evidence" value="ECO:0007669"/>
    <property type="project" value="InterPro"/>
</dbReference>
<evidence type="ECO:0000256" key="1">
    <source>
        <dbReference type="ARBA" id="ARBA00001971"/>
    </source>
</evidence>
<keyword evidence="10" id="KW-0443">Lipid metabolism</keyword>
<evidence type="ECO:0000256" key="3">
    <source>
        <dbReference type="ARBA" id="ARBA00022548"/>
    </source>
</evidence>
<dbReference type="InterPro" id="IPR017972">
    <property type="entry name" value="Cyt_P450_CS"/>
</dbReference>